<feature type="region of interest" description="Disordered" evidence="6">
    <location>
        <begin position="237"/>
        <end position="277"/>
    </location>
</feature>
<feature type="repeat" description="WD" evidence="5">
    <location>
        <begin position="186"/>
        <end position="228"/>
    </location>
</feature>
<keyword evidence="3" id="KW-0227">DNA damage</keyword>
<dbReference type="GO" id="GO:0031464">
    <property type="term" value="C:Cul4A-RING E3 ubiquitin ligase complex"/>
    <property type="evidence" value="ECO:0007669"/>
    <property type="project" value="TreeGrafter"/>
</dbReference>
<evidence type="ECO:0000256" key="5">
    <source>
        <dbReference type="PROSITE-ProRule" id="PRU00221"/>
    </source>
</evidence>
<dbReference type="InterPro" id="IPR036322">
    <property type="entry name" value="WD40_repeat_dom_sf"/>
</dbReference>
<dbReference type="Proteomes" id="UP001152561">
    <property type="component" value="Unassembled WGS sequence"/>
</dbReference>
<accession>A0A9Q1MKE6</accession>
<evidence type="ECO:0000256" key="4">
    <source>
        <dbReference type="ARBA" id="ARBA00023204"/>
    </source>
</evidence>
<reference evidence="8" key="1">
    <citation type="journal article" date="2023" name="Proc. Natl. Acad. Sci. U.S.A.">
        <title>Genomic and structural basis for evolution of tropane alkaloid biosynthesis.</title>
        <authorList>
            <person name="Wanga Y.-J."/>
            <person name="Taina T."/>
            <person name="Yua J.-Y."/>
            <person name="Lia J."/>
            <person name="Xua B."/>
            <person name="Chenc J."/>
            <person name="D'Auriad J.C."/>
            <person name="Huanga J.-P."/>
            <person name="Huanga S.-X."/>
        </authorList>
    </citation>
    <scope>NUCLEOTIDE SEQUENCE [LARGE SCALE GENOMIC DNA]</scope>
    <source>
        <strain evidence="8">cv. KIB-2019</strain>
    </source>
</reference>
<dbReference type="InterPro" id="IPR015943">
    <property type="entry name" value="WD40/YVTN_repeat-like_dom_sf"/>
</dbReference>
<dbReference type="SMART" id="SM00320">
    <property type="entry name" value="WD40"/>
    <property type="match status" value="5"/>
</dbReference>
<proteinExistence type="predicted"/>
<dbReference type="PROSITE" id="PS00678">
    <property type="entry name" value="WD_REPEATS_1"/>
    <property type="match status" value="2"/>
</dbReference>
<evidence type="ECO:0008006" key="9">
    <source>
        <dbReference type="Google" id="ProtNLM"/>
    </source>
</evidence>
<protein>
    <recommendedName>
        <fullName evidence="9">DNA excision repair protein ERCC-8</fullName>
    </recommendedName>
</protein>
<keyword evidence="1 5" id="KW-0853">WD repeat</keyword>
<keyword evidence="2" id="KW-0677">Repeat</keyword>
<dbReference type="InterPro" id="IPR019775">
    <property type="entry name" value="WD40_repeat_CS"/>
</dbReference>
<dbReference type="GO" id="GO:0006283">
    <property type="term" value="P:transcription-coupled nucleotide-excision repair"/>
    <property type="evidence" value="ECO:0007669"/>
    <property type="project" value="InterPro"/>
</dbReference>
<dbReference type="GO" id="GO:0043161">
    <property type="term" value="P:proteasome-mediated ubiquitin-dependent protein catabolic process"/>
    <property type="evidence" value="ECO:0007669"/>
    <property type="project" value="TreeGrafter"/>
</dbReference>
<dbReference type="FunFam" id="2.130.10.10:FF:001356">
    <property type="entry name" value="Excision repair cross-complementation group 8"/>
    <property type="match status" value="1"/>
</dbReference>
<feature type="repeat" description="WD" evidence="5">
    <location>
        <begin position="308"/>
        <end position="349"/>
    </location>
</feature>
<dbReference type="OrthoDB" id="361494at2759"/>
<dbReference type="InterPro" id="IPR042238">
    <property type="entry name" value="Rad28/ERCC8/Ckn1/ATCSA-1"/>
</dbReference>
<feature type="repeat" description="WD" evidence="5">
    <location>
        <begin position="39"/>
        <end position="74"/>
    </location>
</feature>
<keyword evidence="4" id="KW-0234">DNA repair</keyword>
<name>A0A9Q1MKE6_9SOLA</name>
<dbReference type="GO" id="GO:0000209">
    <property type="term" value="P:protein polyubiquitination"/>
    <property type="evidence" value="ECO:0007669"/>
    <property type="project" value="TreeGrafter"/>
</dbReference>
<comment type="caution">
    <text evidence="7">The sequence shown here is derived from an EMBL/GenBank/DDBJ whole genome shotgun (WGS) entry which is preliminary data.</text>
</comment>
<dbReference type="PANTHER" id="PTHR46202">
    <property type="entry name" value="DNA EXCISION REPAIR PROTEIN ERCC-8"/>
    <property type="match status" value="1"/>
</dbReference>
<dbReference type="InterPro" id="IPR020472">
    <property type="entry name" value="WD40_PAC1"/>
</dbReference>
<dbReference type="EMBL" id="JAJAGQ010000006">
    <property type="protein sequence ID" value="KAJ8561379.1"/>
    <property type="molecule type" value="Genomic_DNA"/>
</dbReference>
<feature type="compositionally biased region" description="Low complexity" evidence="6">
    <location>
        <begin position="250"/>
        <end position="268"/>
    </location>
</feature>
<dbReference type="PRINTS" id="PR00320">
    <property type="entry name" value="GPROTEINBRPT"/>
</dbReference>
<dbReference type="SUPFAM" id="SSF50978">
    <property type="entry name" value="WD40 repeat-like"/>
    <property type="match status" value="1"/>
</dbReference>
<evidence type="ECO:0000256" key="6">
    <source>
        <dbReference type="SAM" id="MobiDB-lite"/>
    </source>
</evidence>
<dbReference type="PROSITE" id="PS50082">
    <property type="entry name" value="WD_REPEATS_2"/>
    <property type="match status" value="5"/>
</dbReference>
<dbReference type="PANTHER" id="PTHR46202:SF1">
    <property type="entry name" value="DNA EXCISION REPAIR PROTEIN ERCC-8"/>
    <property type="match status" value="1"/>
</dbReference>
<sequence length="452" mass="50127">MWKEIGDREFGKLRTNLFRNRIKSARISSIQLSNYKDIISPHRGSVNSLQVDLTEGRYLLSSASDASVAVYDVQRATDYDGSGLIAKHKHIFLVEKQHEQGHKYAISTAIWYPIDTGLFITGSYDHYVNVWDTNTTQVVINFKLPGKVYKTAMSPVATSHMLIAAGSEDVQVRLCDISSGAFTHTLSGHRDGVMSVEWSASSEWVLVTGGCDGAIRFWDIRRAGCFRVLDQSHSQLGRRPTLLTRSTANKSSMLKSSSGGPSSSAKGRPSQKKMENGVSIKQSAIARQVRGAGKQRLHPGMLSSQDRATAHYGAVNGLKVTNDGMYLLSAGSDSRLRLWDIESGCNTLVNYETSRLQATKAIQLTISHDSTLAFVPCMSTTKAFDLWSGKTMMDLRGHYENVNCCLYNSLDQELYTSGNDRKILVWSPREVTTELEERDGQGFAIDQDNWSD</sequence>
<dbReference type="InterPro" id="IPR001680">
    <property type="entry name" value="WD40_rpt"/>
</dbReference>
<dbReference type="Gene3D" id="2.130.10.10">
    <property type="entry name" value="YVTN repeat-like/Quinoprotein amine dehydrogenase"/>
    <property type="match status" value="2"/>
</dbReference>
<dbReference type="AlphaFoldDB" id="A0A9Q1MKE6"/>
<evidence type="ECO:0000256" key="2">
    <source>
        <dbReference type="ARBA" id="ARBA00022737"/>
    </source>
</evidence>
<keyword evidence="8" id="KW-1185">Reference proteome</keyword>
<organism evidence="7 8">
    <name type="scientific">Anisodus acutangulus</name>
    <dbReference type="NCBI Taxonomy" id="402998"/>
    <lineage>
        <taxon>Eukaryota</taxon>
        <taxon>Viridiplantae</taxon>
        <taxon>Streptophyta</taxon>
        <taxon>Embryophyta</taxon>
        <taxon>Tracheophyta</taxon>
        <taxon>Spermatophyta</taxon>
        <taxon>Magnoliopsida</taxon>
        <taxon>eudicotyledons</taxon>
        <taxon>Gunneridae</taxon>
        <taxon>Pentapetalae</taxon>
        <taxon>asterids</taxon>
        <taxon>lamiids</taxon>
        <taxon>Solanales</taxon>
        <taxon>Solanaceae</taxon>
        <taxon>Solanoideae</taxon>
        <taxon>Hyoscyameae</taxon>
        <taxon>Anisodus</taxon>
    </lineage>
</organism>
<evidence type="ECO:0000313" key="7">
    <source>
        <dbReference type="EMBL" id="KAJ8561379.1"/>
    </source>
</evidence>
<evidence type="ECO:0000256" key="3">
    <source>
        <dbReference type="ARBA" id="ARBA00022763"/>
    </source>
</evidence>
<gene>
    <name evidence="7" type="ORF">K7X08_027569</name>
</gene>
<feature type="repeat" description="WD" evidence="5">
    <location>
        <begin position="99"/>
        <end position="141"/>
    </location>
</feature>
<evidence type="ECO:0000313" key="8">
    <source>
        <dbReference type="Proteomes" id="UP001152561"/>
    </source>
</evidence>
<dbReference type="PROSITE" id="PS50294">
    <property type="entry name" value="WD_REPEATS_REGION"/>
    <property type="match status" value="2"/>
</dbReference>
<dbReference type="FunFam" id="2.130.10.10:FF:001188">
    <property type="entry name" value="Transducin/WD40 repeat-like superfamily protein"/>
    <property type="match status" value="1"/>
</dbReference>
<feature type="repeat" description="WD" evidence="5">
    <location>
        <begin position="395"/>
        <end position="427"/>
    </location>
</feature>
<evidence type="ECO:0000256" key="1">
    <source>
        <dbReference type="ARBA" id="ARBA00022574"/>
    </source>
</evidence>
<dbReference type="GO" id="GO:0000109">
    <property type="term" value="C:nucleotide-excision repair complex"/>
    <property type="evidence" value="ECO:0007669"/>
    <property type="project" value="TreeGrafter"/>
</dbReference>
<dbReference type="Pfam" id="PF00400">
    <property type="entry name" value="WD40"/>
    <property type="match status" value="4"/>
</dbReference>